<evidence type="ECO:0000259" key="3">
    <source>
        <dbReference type="Pfam" id="PF00294"/>
    </source>
</evidence>
<keyword evidence="2 4" id="KW-0418">Kinase</keyword>
<dbReference type="Proteomes" id="UP000069135">
    <property type="component" value="Chromosome"/>
</dbReference>
<dbReference type="PROSITE" id="PS00584">
    <property type="entry name" value="PFKB_KINASES_2"/>
    <property type="match status" value="1"/>
</dbReference>
<feature type="domain" description="Carbohydrate kinase PfkB" evidence="3">
    <location>
        <begin position="40"/>
        <end position="290"/>
    </location>
</feature>
<dbReference type="InterPro" id="IPR002173">
    <property type="entry name" value="Carboh/pur_kinase_PfkB_CS"/>
</dbReference>
<name>A0A0S1SXL0_9BACT</name>
<reference evidence="5" key="1">
    <citation type="submission" date="2015-10" db="EMBL/GenBank/DDBJ databases">
        <title>Analysis of five complete genome sequences for members of the class Peribacteria in the recently recognized Peregrinibacteria bacterial phylum.</title>
        <authorList>
            <person name="Anantharaman K."/>
            <person name="Brown C.T."/>
            <person name="Burstein D."/>
            <person name="Castelle C.J."/>
            <person name="Probst A.J."/>
            <person name="Thomas B.C."/>
            <person name="Williams K.H."/>
            <person name="Banfield J.F."/>
        </authorList>
    </citation>
    <scope>NUCLEOTIDE SEQUENCE [LARGE SCALE GENOMIC DNA]</scope>
</reference>
<dbReference type="Pfam" id="PF00294">
    <property type="entry name" value="PfkB"/>
    <property type="match status" value="1"/>
</dbReference>
<accession>A0A0S1SQ20</accession>
<dbReference type="EMBL" id="CP013065">
    <property type="protein sequence ID" value="ALM13596.1"/>
    <property type="molecule type" value="Genomic_DNA"/>
</dbReference>
<dbReference type="Gene3D" id="3.40.1190.20">
    <property type="match status" value="1"/>
</dbReference>
<dbReference type="PANTHER" id="PTHR10584:SF166">
    <property type="entry name" value="RIBOKINASE"/>
    <property type="match status" value="1"/>
</dbReference>
<dbReference type="InterPro" id="IPR011611">
    <property type="entry name" value="PfkB_dom"/>
</dbReference>
<dbReference type="AlphaFoldDB" id="A0A0S1SXL0"/>
<dbReference type="PANTHER" id="PTHR10584">
    <property type="entry name" value="SUGAR KINASE"/>
    <property type="match status" value="1"/>
</dbReference>
<keyword evidence="1" id="KW-0808">Transferase</keyword>
<dbReference type="KEGG" id="prf:PeribacterA2_0930"/>
<evidence type="ECO:0000256" key="2">
    <source>
        <dbReference type="ARBA" id="ARBA00022777"/>
    </source>
</evidence>
<accession>A0A0S1SCI6</accession>
<dbReference type="PROSITE" id="PS00583">
    <property type="entry name" value="PFKB_KINASES_1"/>
    <property type="match status" value="1"/>
</dbReference>
<organism evidence="4 5">
    <name type="scientific">Candidatus Peribacter riflensis</name>
    <dbReference type="NCBI Taxonomy" id="1735162"/>
    <lineage>
        <taxon>Bacteria</taxon>
        <taxon>Candidatus Peregrinibacteriota</taxon>
        <taxon>Candidatus Peribacteria</taxon>
        <taxon>Candidatus Peribacterales</taxon>
        <taxon>Candidatus Peribacteraceae</taxon>
        <taxon>Candidatus Peribacter</taxon>
    </lineage>
</organism>
<dbReference type="STRING" id="1735162.PeribacterB2_0932"/>
<dbReference type="GO" id="GO:0016301">
    <property type="term" value="F:kinase activity"/>
    <property type="evidence" value="ECO:0007669"/>
    <property type="project" value="UniProtKB-KW"/>
</dbReference>
<accession>A0A0S1SS76</accession>
<dbReference type="CDD" id="cd01942">
    <property type="entry name" value="ribokinase_group_A"/>
    <property type="match status" value="1"/>
</dbReference>
<sequence>MRKILITGSIAYDVLLGYEGSFADAIDPKSLQHLSLSFFSPRFARHHGGTAANIAWNLKLLGGDPLVVGTVGSDGGPYKALLAERGITVTYIEEQKEHVTATAIIGTDQKECQITFFHPGADAHGTWPDLVDERDDLAYGIVSPRDTRQMTTGMLWCAQQKVPVFFDPGQQVIAFSADELKRLTKMSAGVIVNDYEWSLLKEALKANEKSVLALAPLVIITHGEKGVTLLSKDGTVTLPACKPDCVVDPTGAGDAFRAGLLFGLSRGWDMTTAAKLGAAMGSKVVEQEGTLMDTFDREELWARAERAYGGALPTVQA</sequence>
<evidence type="ECO:0000313" key="4">
    <source>
        <dbReference type="EMBL" id="ALM13596.1"/>
    </source>
</evidence>
<evidence type="ECO:0000256" key="1">
    <source>
        <dbReference type="ARBA" id="ARBA00022679"/>
    </source>
</evidence>
<evidence type="ECO:0000313" key="5">
    <source>
        <dbReference type="Proteomes" id="UP000069135"/>
    </source>
</evidence>
<accession>A0A0S1SXL0</accession>
<gene>
    <name evidence="4" type="ORF">PeribacterD1_0930</name>
</gene>
<dbReference type="InterPro" id="IPR029056">
    <property type="entry name" value="Ribokinase-like"/>
</dbReference>
<accession>A0A0S1SL63</accession>
<proteinExistence type="predicted"/>
<dbReference type="SUPFAM" id="SSF53613">
    <property type="entry name" value="Ribokinase-like"/>
    <property type="match status" value="1"/>
</dbReference>
<reference evidence="4 5" key="2">
    <citation type="journal article" date="2016" name="PeerJ">
        <title>Analysis of five complete genome sequences for members of the class Peribacteria in the recently recognized Peregrinibacteria bacterial phylum.</title>
        <authorList>
            <person name="Anantharaman K."/>
            <person name="Brown C.T."/>
            <person name="Burstein D."/>
            <person name="Castelle C.J."/>
            <person name="Probst A.J."/>
            <person name="Thomas B.C."/>
            <person name="Williams K.H."/>
            <person name="Banfield J.F."/>
        </authorList>
    </citation>
    <scope>NUCLEOTIDE SEQUENCE [LARGE SCALE GENOMIC DNA]</scope>
    <source>
        <strain evidence="4">RIFOXYD1_FULL_PER-ii_59_16</strain>
    </source>
</reference>
<protein>
    <submittedName>
        <fullName evidence="4">Adenosine kinase</fullName>
    </submittedName>
</protein>